<dbReference type="EMBL" id="JAHWXI010000004">
    <property type="protein sequence ID" value="MDN4463890.1"/>
    <property type="molecule type" value="Genomic_DNA"/>
</dbReference>
<proteinExistence type="predicted"/>
<gene>
    <name evidence="2" type="ORF">KZC48_05695</name>
</gene>
<accession>A0ABT8FRQ6</accession>
<name>A0ABT8FRQ6_9MICO</name>
<protein>
    <submittedName>
        <fullName evidence="2">Uncharacterized protein</fullName>
    </submittedName>
</protein>
<keyword evidence="3" id="KW-1185">Reference proteome</keyword>
<feature type="region of interest" description="Disordered" evidence="1">
    <location>
        <begin position="1"/>
        <end position="22"/>
    </location>
</feature>
<reference evidence="2" key="1">
    <citation type="submission" date="2021-06" db="EMBL/GenBank/DDBJ databases">
        <title>Genome-based taxonomic framework of Microbacterium strains isolated from marine environment, the description of four new species and reclassification of four preexisting species.</title>
        <authorList>
            <person name="Lee S.D."/>
            <person name="Kim S.-M."/>
            <person name="Byeon Y.-S."/>
            <person name="Yang H.L."/>
            <person name="Kim I.S."/>
        </authorList>
    </citation>
    <scope>NUCLEOTIDE SEQUENCE</scope>
    <source>
        <strain evidence="2">KACC 20510</strain>
    </source>
</reference>
<dbReference type="Proteomes" id="UP001172731">
    <property type="component" value="Unassembled WGS sequence"/>
</dbReference>
<dbReference type="RefSeq" id="WP_301132998.1">
    <property type="nucleotide sequence ID" value="NZ_BAAAUQ010000019.1"/>
</dbReference>
<organism evidence="2 3">
    <name type="scientific">Microbacterium aurantiacum</name>
    <dbReference type="NCBI Taxonomy" id="162393"/>
    <lineage>
        <taxon>Bacteria</taxon>
        <taxon>Bacillati</taxon>
        <taxon>Actinomycetota</taxon>
        <taxon>Actinomycetes</taxon>
        <taxon>Micrococcales</taxon>
        <taxon>Microbacteriaceae</taxon>
        <taxon>Microbacterium</taxon>
    </lineage>
</organism>
<evidence type="ECO:0000313" key="3">
    <source>
        <dbReference type="Proteomes" id="UP001172731"/>
    </source>
</evidence>
<comment type="caution">
    <text evidence="2">The sequence shown here is derived from an EMBL/GenBank/DDBJ whole genome shotgun (WGS) entry which is preliminary data.</text>
</comment>
<evidence type="ECO:0000313" key="2">
    <source>
        <dbReference type="EMBL" id="MDN4463890.1"/>
    </source>
</evidence>
<evidence type="ECO:0000256" key="1">
    <source>
        <dbReference type="SAM" id="MobiDB-lite"/>
    </source>
</evidence>
<sequence>MAGRRTPGVLTPGQPYTQDRFGHRHPLTVKTDAGDVELPFGLPNDAWTVKQLDAYAGREGVDVSQAKNKTDRLAAIERHREATAPALPSGE</sequence>